<feature type="compositionally biased region" description="Basic residues" evidence="1">
    <location>
        <begin position="136"/>
        <end position="147"/>
    </location>
</feature>
<gene>
    <name evidence="2" type="ORF">CVT24_001326</name>
</gene>
<evidence type="ECO:0000256" key="1">
    <source>
        <dbReference type="SAM" id="MobiDB-lite"/>
    </source>
</evidence>
<feature type="region of interest" description="Disordered" evidence="1">
    <location>
        <begin position="92"/>
        <end position="147"/>
    </location>
</feature>
<dbReference type="InParanoid" id="A0A409WS25"/>
<protein>
    <submittedName>
        <fullName evidence="2">Uncharacterized protein</fullName>
    </submittedName>
</protein>
<keyword evidence="3" id="KW-1185">Reference proteome</keyword>
<organism evidence="2 3">
    <name type="scientific">Panaeolus cyanescens</name>
    <dbReference type="NCBI Taxonomy" id="181874"/>
    <lineage>
        <taxon>Eukaryota</taxon>
        <taxon>Fungi</taxon>
        <taxon>Dikarya</taxon>
        <taxon>Basidiomycota</taxon>
        <taxon>Agaricomycotina</taxon>
        <taxon>Agaricomycetes</taxon>
        <taxon>Agaricomycetidae</taxon>
        <taxon>Agaricales</taxon>
        <taxon>Agaricineae</taxon>
        <taxon>Galeropsidaceae</taxon>
        <taxon>Panaeolus</taxon>
    </lineage>
</organism>
<evidence type="ECO:0000313" key="2">
    <source>
        <dbReference type="EMBL" id="PPQ81323.1"/>
    </source>
</evidence>
<comment type="caution">
    <text evidence="2">The sequence shown here is derived from an EMBL/GenBank/DDBJ whole genome shotgun (WGS) entry which is preliminary data.</text>
</comment>
<dbReference type="AlphaFoldDB" id="A0A409WS25"/>
<sequence length="203" mass="22954">MKVPVPVNTVGNVKRFVYEVLAYVVPPWLGHSLSGRSRSRRVEERRKRRRRLYLPQDSQVAVNANANGGFESSMMSSPVQCSTPLEVIPEEEREYTHDRDMGVDSLSDRGGLYSDTTTPPPPLSHPPSHSHPSHPPPRRHDKTSSRCHNRANLSITETWWDRGVVWVFGKPLGVVSWVIRVVGWVVVLPMRAVGRMVRGGYQD</sequence>
<proteinExistence type="predicted"/>
<reference evidence="2 3" key="1">
    <citation type="journal article" date="2018" name="Evol. Lett.">
        <title>Horizontal gene cluster transfer increased hallucinogenic mushroom diversity.</title>
        <authorList>
            <person name="Reynolds H.T."/>
            <person name="Vijayakumar V."/>
            <person name="Gluck-Thaler E."/>
            <person name="Korotkin H.B."/>
            <person name="Matheny P.B."/>
            <person name="Slot J.C."/>
        </authorList>
    </citation>
    <scope>NUCLEOTIDE SEQUENCE [LARGE SCALE GENOMIC DNA]</scope>
    <source>
        <strain evidence="2 3">2629</strain>
    </source>
</reference>
<name>A0A409WS25_9AGAR</name>
<accession>A0A409WS25</accession>
<dbReference type="Proteomes" id="UP000284842">
    <property type="component" value="Unassembled WGS sequence"/>
</dbReference>
<evidence type="ECO:0000313" key="3">
    <source>
        <dbReference type="Proteomes" id="UP000284842"/>
    </source>
</evidence>
<dbReference type="EMBL" id="NHTK01005291">
    <property type="protein sequence ID" value="PPQ81323.1"/>
    <property type="molecule type" value="Genomic_DNA"/>
</dbReference>